<dbReference type="FunFam" id="3.30.590.10:FF:000003">
    <property type="entry name" value="Glutamine synthetase 2"/>
    <property type="match status" value="1"/>
</dbReference>
<evidence type="ECO:0000256" key="9">
    <source>
        <dbReference type="RuleBase" id="RU000384"/>
    </source>
</evidence>
<dbReference type="PROSITE" id="PS51987">
    <property type="entry name" value="GS_CATALYTIC"/>
    <property type="match status" value="1"/>
</dbReference>
<gene>
    <name evidence="13" type="primary">glnA</name>
    <name evidence="13" type="ORF">BWY73_00026</name>
</gene>
<keyword evidence="3 10" id="KW-0436">Ligase</keyword>
<reference evidence="13" key="1">
    <citation type="submission" date="2017-02" db="EMBL/GenBank/DDBJ databases">
        <title>Delving into the versatile metabolic prowess of the omnipresent phylum Bacteroidetes.</title>
        <authorList>
            <person name="Nobu M.K."/>
            <person name="Mei R."/>
            <person name="Narihiro T."/>
            <person name="Kuroda K."/>
            <person name="Liu W.-T."/>
        </authorList>
    </citation>
    <scope>NUCLEOTIDE SEQUENCE</scope>
    <source>
        <strain evidence="13">ADurb.Bin417</strain>
    </source>
</reference>
<dbReference type="SUPFAM" id="SSF54368">
    <property type="entry name" value="Glutamine synthetase, N-terminal domain"/>
    <property type="match status" value="1"/>
</dbReference>
<evidence type="ECO:0000256" key="2">
    <source>
        <dbReference type="ARBA" id="ARBA00009897"/>
    </source>
</evidence>
<dbReference type="PROSITE" id="PS00181">
    <property type="entry name" value="GLNA_ATP"/>
    <property type="match status" value="1"/>
</dbReference>
<keyword evidence="4" id="KW-0479">Metal-binding</keyword>
<dbReference type="InterPro" id="IPR008147">
    <property type="entry name" value="Gln_synt_N"/>
</dbReference>
<evidence type="ECO:0000256" key="6">
    <source>
        <dbReference type="ARBA" id="ARBA00022840"/>
    </source>
</evidence>
<evidence type="ECO:0000313" key="13">
    <source>
        <dbReference type="EMBL" id="OPZ93928.1"/>
    </source>
</evidence>
<dbReference type="GO" id="GO:0046872">
    <property type="term" value="F:metal ion binding"/>
    <property type="evidence" value="ECO:0007669"/>
    <property type="project" value="UniProtKB-KW"/>
</dbReference>
<dbReference type="GO" id="GO:0005524">
    <property type="term" value="F:ATP binding"/>
    <property type="evidence" value="ECO:0007669"/>
    <property type="project" value="UniProtKB-KW"/>
</dbReference>
<dbReference type="PANTHER" id="PTHR43785:SF12">
    <property type="entry name" value="TYPE-1 GLUTAMINE SYNTHETASE 2"/>
    <property type="match status" value="1"/>
</dbReference>
<dbReference type="InterPro" id="IPR036651">
    <property type="entry name" value="Gln_synt_N_sf"/>
</dbReference>
<dbReference type="InterPro" id="IPR014746">
    <property type="entry name" value="Gln_synth/guanido_kin_cat_dom"/>
</dbReference>
<protein>
    <recommendedName>
        <fullName evidence="10">Glutamine synthetase</fullName>
        <ecNumber evidence="10">6.3.1.2</ecNumber>
    </recommendedName>
</protein>
<proteinExistence type="inferred from homology"/>
<comment type="cofactor">
    <cofactor evidence="1">
        <name>Mg(2+)</name>
        <dbReference type="ChEBI" id="CHEBI:18420"/>
    </cofactor>
</comment>
<organism evidence="13">
    <name type="scientific">candidate division TA06 bacterium ADurb.Bin417</name>
    <dbReference type="NCBI Taxonomy" id="1852828"/>
    <lineage>
        <taxon>Bacteria</taxon>
        <taxon>Bacteria division TA06</taxon>
    </lineage>
</organism>
<keyword evidence="5 10" id="KW-0547">Nucleotide-binding</keyword>
<dbReference type="SUPFAM" id="SSF55931">
    <property type="entry name" value="Glutamine synthetase/guanido kinase"/>
    <property type="match status" value="1"/>
</dbReference>
<dbReference type="Proteomes" id="UP000485484">
    <property type="component" value="Unassembled WGS sequence"/>
</dbReference>
<sequence>MKEVEKVLKRAVDEKVKFVNLWFVDILGQLKSVTIRDRELEKALSEGIGFDGSSVEGFARIYESDLLLKPEAETFRILNWCSTPQERVAAFFCDILTPEGEGYAGDGRLALKRVMEQARRQGFNFCVGPELEYFYFKDNGSVPGLTDQGGYFDFAPIDLGSDLRQETVSLAEDMGIEIDTGHHEVAPSQHELDLRYGNALELADDIITVKMLTKEVARRHNLYASFMPKPVFGENGSGMHVHMSLFRGRENAFFDDRDPDKLSAVARGFAAGVLAHSREVTAICNQWVNSYKRLVPGYEAPVYIAWARSNRSSLVRIPAFKHGKPTAARIEFRSPDPACNPYLAFAVVLAAGLAGIEKGLQLPAPVEADIFSMDEKTRKRHHINHLPGSLIEAILETGRSRLVRAALGDHIFEKFIENKQIEWDRYRTQVTDYELKAYLPIL</sequence>
<dbReference type="InterPro" id="IPR027302">
    <property type="entry name" value="Gln_synth_N_conserv_site"/>
</dbReference>
<evidence type="ECO:0000256" key="4">
    <source>
        <dbReference type="ARBA" id="ARBA00022723"/>
    </source>
</evidence>
<dbReference type="PROSITE" id="PS51986">
    <property type="entry name" value="GS_BETA_GRASP"/>
    <property type="match status" value="1"/>
</dbReference>
<dbReference type="GO" id="GO:0004356">
    <property type="term" value="F:glutamine synthetase activity"/>
    <property type="evidence" value="ECO:0007669"/>
    <property type="project" value="UniProtKB-EC"/>
</dbReference>
<comment type="caution">
    <text evidence="13">The sequence shown here is derived from an EMBL/GenBank/DDBJ whole genome shotgun (WGS) entry which is preliminary data.</text>
</comment>
<evidence type="ECO:0000256" key="10">
    <source>
        <dbReference type="RuleBase" id="RU004356"/>
    </source>
</evidence>
<dbReference type="InterPro" id="IPR027303">
    <property type="entry name" value="Gln_synth_gly_rich_site"/>
</dbReference>
<evidence type="ECO:0000259" key="12">
    <source>
        <dbReference type="PROSITE" id="PS51987"/>
    </source>
</evidence>
<evidence type="ECO:0000256" key="5">
    <source>
        <dbReference type="ARBA" id="ARBA00022741"/>
    </source>
</evidence>
<name>A0A1V5ML30_UNCT6</name>
<keyword evidence="6 10" id="KW-0067">ATP-binding</keyword>
<accession>A0A1V5ML30</accession>
<dbReference type="PANTHER" id="PTHR43785">
    <property type="entry name" value="GAMMA-GLUTAMYLPUTRESCINE SYNTHETASE"/>
    <property type="match status" value="1"/>
</dbReference>
<evidence type="ECO:0000256" key="1">
    <source>
        <dbReference type="ARBA" id="ARBA00001946"/>
    </source>
</evidence>
<dbReference type="AlphaFoldDB" id="A0A1V5ML30"/>
<evidence type="ECO:0000256" key="3">
    <source>
        <dbReference type="ARBA" id="ARBA00022598"/>
    </source>
</evidence>
<dbReference type="InterPro" id="IPR008146">
    <property type="entry name" value="Gln_synth_cat_dom"/>
</dbReference>
<dbReference type="Gene3D" id="3.30.590.10">
    <property type="entry name" value="Glutamine synthetase/guanido kinase, catalytic domain"/>
    <property type="match status" value="1"/>
</dbReference>
<evidence type="ECO:0000256" key="7">
    <source>
        <dbReference type="ARBA" id="ARBA00022842"/>
    </source>
</evidence>
<feature type="domain" description="GS catalytic" evidence="12">
    <location>
        <begin position="107"/>
        <end position="442"/>
    </location>
</feature>
<keyword evidence="7" id="KW-0460">Magnesium</keyword>
<feature type="domain" description="GS beta-grasp" evidence="11">
    <location>
        <begin position="14"/>
        <end position="100"/>
    </location>
</feature>
<dbReference type="SMART" id="SM01230">
    <property type="entry name" value="Gln-synt_C"/>
    <property type="match status" value="1"/>
</dbReference>
<dbReference type="Pfam" id="PF00120">
    <property type="entry name" value="Gln-synt_C"/>
    <property type="match status" value="1"/>
</dbReference>
<comment type="catalytic activity">
    <reaction evidence="10">
        <text>L-glutamate + NH4(+) + ATP = L-glutamine + ADP + phosphate + H(+)</text>
        <dbReference type="Rhea" id="RHEA:16169"/>
        <dbReference type="ChEBI" id="CHEBI:15378"/>
        <dbReference type="ChEBI" id="CHEBI:28938"/>
        <dbReference type="ChEBI" id="CHEBI:29985"/>
        <dbReference type="ChEBI" id="CHEBI:30616"/>
        <dbReference type="ChEBI" id="CHEBI:43474"/>
        <dbReference type="ChEBI" id="CHEBI:58359"/>
        <dbReference type="ChEBI" id="CHEBI:456216"/>
        <dbReference type="EC" id="6.3.1.2"/>
    </reaction>
</comment>
<evidence type="ECO:0000259" key="11">
    <source>
        <dbReference type="PROSITE" id="PS51986"/>
    </source>
</evidence>
<comment type="similarity">
    <text evidence="2 8 9">Belongs to the glutamine synthetase family.</text>
</comment>
<dbReference type="EC" id="6.3.1.2" evidence="10"/>
<dbReference type="Gene3D" id="3.10.20.70">
    <property type="entry name" value="Glutamine synthetase, N-terminal domain"/>
    <property type="match status" value="1"/>
</dbReference>
<dbReference type="GO" id="GO:0006542">
    <property type="term" value="P:glutamine biosynthetic process"/>
    <property type="evidence" value="ECO:0007669"/>
    <property type="project" value="InterPro"/>
</dbReference>
<evidence type="ECO:0000256" key="8">
    <source>
        <dbReference type="PROSITE-ProRule" id="PRU01330"/>
    </source>
</evidence>
<dbReference type="PROSITE" id="PS00180">
    <property type="entry name" value="GLNA_1"/>
    <property type="match status" value="1"/>
</dbReference>
<dbReference type="Pfam" id="PF03951">
    <property type="entry name" value="Gln-synt_N"/>
    <property type="match status" value="1"/>
</dbReference>
<dbReference type="EMBL" id="MWAK01000002">
    <property type="protein sequence ID" value="OPZ93928.1"/>
    <property type="molecule type" value="Genomic_DNA"/>
</dbReference>